<feature type="domain" description="Beta-lactamase class A catalytic" evidence="7">
    <location>
        <begin position="39"/>
        <end position="260"/>
    </location>
</feature>
<organism evidence="8 9">
    <name type="scientific">Albibacterium bauzanense</name>
    <dbReference type="NCBI Taxonomy" id="653929"/>
    <lineage>
        <taxon>Bacteria</taxon>
        <taxon>Pseudomonadati</taxon>
        <taxon>Bacteroidota</taxon>
        <taxon>Sphingobacteriia</taxon>
        <taxon>Sphingobacteriales</taxon>
        <taxon>Sphingobacteriaceae</taxon>
        <taxon>Albibacterium</taxon>
    </lineage>
</organism>
<dbReference type="EMBL" id="SMGO01000003">
    <property type="protein sequence ID" value="TCK80686.1"/>
    <property type="molecule type" value="Genomic_DNA"/>
</dbReference>
<dbReference type="Pfam" id="PF13354">
    <property type="entry name" value="Beta-lactamase2"/>
    <property type="match status" value="1"/>
</dbReference>
<dbReference type="NCBIfam" id="NF033103">
    <property type="entry name" value="bla_class_A"/>
    <property type="match status" value="1"/>
</dbReference>
<evidence type="ECO:0000256" key="6">
    <source>
        <dbReference type="RuleBase" id="RU361140"/>
    </source>
</evidence>
<dbReference type="PANTHER" id="PTHR35333:SF3">
    <property type="entry name" value="BETA-LACTAMASE-TYPE TRANSPEPTIDASE FOLD CONTAINING PROTEIN"/>
    <property type="match status" value="1"/>
</dbReference>
<dbReference type="GO" id="GO:0030655">
    <property type="term" value="P:beta-lactam antibiotic catabolic process"/>
    <property type="evidence" value="ECO:0007669"/>
    <property type="project" value="InterPro"/>
</dbReference>
<dbReference type="NCBIfam" id="NF012099">
    <property type="entry name" value="SubclassA2"/>
    <property type="match status" value="1"/>
</dbReference>
<evidence type="ECO:0000256" key="1">
    <source>
        <dbReference type="ARBA" id="ARBA00001526"/>
    </source>
</evidence>
<proteinExistence type="inferred from homology"/>
<keyword evidence="5 6" id="KW-0046">Antibiotic resistance</keyword>
<sequence length="290" mass="32387">MLFSFLSFAAFAQTDLLRQQIEQILISKKATVGVAVFGFEKGDTLSVNNQIHYPLQSVFKFHIALAVLDKVDKGELSLNQKILIKKSDLLPDTWSPIRDDYPNGNVQLTIAKILEYTIAQSDNNGCDILLRLIGGAEVVNNYIHKIGVKDFSIQVNEEDMHREWNIQFLNWTTPTSTIDVLRKFNTGNILSKESYDFLWNTMVETKTGEKRIKGKLPTGTVVAHKTGTSGTNEEGITAAINDVGIVVLPTGEKVAISVLVSNSKESQEVNEEIIADVSKLVWDWFLNKSK</sequence>
<dbReference type="SUPFAM" id="SSF56601">
    <property type="entry name" value="beta-lactamase/transpeptidase-like"/>
    <property type="match status" value="1"/>
</dbReference>
<dbReference type="AlphaFoldDB" id="A0A4R1LNQ8"/>
<dbReference type="GO" id="GO:0008800">
    <property type="term" value="F:beta-lactamase activity"/>
    <property type="evidence" value="ECO:0007669"/>
    <property type="project" value="UniProtKB-UniRule"/>
</dbReference>
<evidence type="ECO:0000313" key="8">
    <source>
        <dbReference type="EMBL" id="TCK80686.1"/>
    </source>
</evidence>
<gene>
    <name evidence="8" type="ORF">C8N28_2432</name>
</gene>
<evidence type="ECO:0000256" key="2">
    <source>
        <dbReference type="ARBA" id="ARBA00009009"/>
    </source>
</evidence>
<dbReference type="PANTHER" id="PTHR35333">
    <property type="entry name" value="BETA-LACTAMASE"/>
    <property type="match status" value="1"/>
</dbReference>
<keyword evidence="9" id="KW-1185">Reference proteome</keyword>
<name>A0A4R1LNQ8_9SPHI</name>
<comment type="catalytic activity">
    <reaction evidence="1 6">
        <text>a beta-lactam + H2O = a substituted beta-amino acid</text>
        <dbReference type="Rhea" id="RHEA:20401"/>
        <dbReference type="ChEBI" id="CHEBI:15377"/>
        <dbReference type="ChEBI" id="CHEBI:35627"/>
        <dbReference type="ChEBI" id="CHEBI:140347"/>
        <dbReference type="EC" id="3.5.2.6"/>
    </reaction>
</comment>
<dbReference type="GO" id="GO:0046677">
    <property type="term" value="P:response to antibiotic"/>
    <property type="evidence" value="ECO:0007669"/>
    <property type="project" value="UniProtKB-UniRule"/>
</dbReference>
<protein>
    <recommendedName>
        <fullName evidence="3 6">Beta-lactamase</fullName>
        <ecNumber evidence="3 6">3.5.2.6</ecNumber>
    </recommendedName>
</protein>
<dbReference type="EC" id="3.5.2.6" evidence="3 6"/>
<evidence type="ECO:0000259" key="7">
    <source>
        <dbReference type="Pfam" id="PF13354"/>
    </source>
</evidence>
<evidence type="ECO:0000256" key="4">
    <source>
        <dbReference type="ARBA" id="ARBA00022801"/>
    </source>
</evidence>
<dbReference type="InterPro" id="IPR012338">
    <property type="entry name" value="Beta-lactam/transpept-like"/>
</dbReference>
<dbReference type="Proteomes" id="UP000294616">
    <property type="component" value="Unassembled WGS sequence"/>
</dbReference>
<keyword evidence="4 6" id="KW-0378">Hydrolase</keyword>
<dbReference type="PROSITE" id="PS00146">
    <property type="entry name" value="BETA_LACTAMASE_A"/>
    <property type="match status" value="1"/>
</dbReference>
<dbReference type="InterPro" id="IPR023650">
    <property type="entry name" value="Beta-lactam_class-A_AS"/>
</dbReference>
<evidence type="ECO:0000313" key="9">
    <source>
        <dbReference type="Proteomes" id="UP000294616"/>
    </source>
</evidence>
<evidence type="ECO:0000256" key="5">
    <source>
        <dbReference type="ARBA" id="ARBA00023251"/>
    </source>
</evidence>
<comment type="caution">
    <text evidence="8">The sequence shown here is derived from an EMBL/GenBank/DDBJ whole genome shotgun (WGS) entry which is preliminary data.</text>
</comment>
<evidence type="ECO:0000256" key="3">
    <source>
        <dbReference type="ARBA" id="ARBA00012865"/>
    </source>
</evidence>
<dbReference type="InterPro" id="IPR000871">
    <property type="entry name" value="Beta-lactam_class-A"/>
</dbReference>
<reference evidence="8 9" key="1">
    <citation type="submission" date="2019-03" db="EMBL/GenBank/DDBJ databases">
        <title>Genomic Encyclopedia of Archaeal and Bacterial Type Strains, Phase II (KMG-II): from individual species to whole genera.</title>
        <authorList>
            <person name="Goeker M."/>
        </authorList>
    </citation>
    <scope>NUCLEOTIDE SEQUENCE [LARGE SCALE GENOMIC DNA]</scope>
    <source>
        <strain evidence="8 9">DSM 22554</strain>
    </source>
</reference>
<comment type="similarity">
    <text evidence="2 6">Belongs to the class-A beta-lactamase family.</text>
</comment>
<dbReference type="InterPro" id="IPR045155">
    <property type="entry name" value="Beta-lactam_cat"/>
</dbReference>
<accession>A0A4R1LNQ8</accession>
<dbReference type="PRINTS" id="PR00118">
    <property type="entry name" value="BLACTAMASEA"/>
</dbReference>
<dbReference type="Gene3D" id="3.40.710.10">
    <property type="entry name" value="DD-peptidase/beta-lactamase superfamily"/>
    <property type="match status" value="1"/>
</dbReference>